<keyword evidence="2" id="KW-1185">Reference proteome</keyword>
<dbReference type="RefSeq" id="WP_101518872.1">
    <property type="nucleotide sequence ID" value="NZ_PKUS01000033.1"/>
</dbReference>
<dbReference type="AlphaFoldDB" id="A0A2N5WYD9"/>
<evidence type="ECO:0008006" key="3">
    <source>
        <dbReference type="Google" id="ProtNLM"/>
    </source>
</evidence>
<dbReference type="EMBL" id="PKUS01000033">
    <property type="protein sequence ID" value="PLW67247.1"/>
    <property type="molecule type" value="Genomic_DNA"/>
</dbReference>
<dbReference type="InterPro" id="IPR029069">
    <property type="entry name" value="HotDog_dom_sf"/>
</dbReference>
<comment type="caution">
    <text evidence="1">The sequence shown here is derived from an EMBL/GenBank/DDBJ whole genome shotgun (WGS) entry which is preliminary data.</text>
</comment>
<evidence type="ECO:0000313" key="1">
    <source>
        <dbReference type="EMBL" id="PLW67247.1"/>
    </source>
</evidence>
<accession>A0A2N5WYD9</accession>
<dbReference type="OrthoDB" id="5495835at2"/>
<proteinExistence type="predicted"/>
<dbReference type="Proteomes" id="UP000235005">
    <property type="component" value="Unassembled WGS sequence"/>
</dbReference>
<reference evidence="1 2" key="1">
    <citation type="submission" date="2018-01" db="EMBL/GenBank/DDBJ databases">
        <title>The draft genome sequence of Halioglobus lutimaris HF004.</title>
        <authorList>
            <person name="Du Z.-J."/>
            <person name="Shi M.-J."/>
        </authorList>
    </citation>
    <scope>NUCLEOTIDE SEQUENCE [LARGE SCALE GENOMIC DNA]</scope>
    <source>
        <strain evidence="1 2">HF004</strain>
    </source>
</reference>
<dbReference type="Gene3D" id="3.10.129.10">
    <property type="entry name" value="Hotdog Thioesterase"/>
    <property type="match status" value="1"/>
</dbReference>
<name>A0A2N5WYD9_9GAMM</name>
<dbReference type="SUPFAM" id="SSF54637">
    <property type="entry name" value="Thioesterase/thiol ester dehydrase-isomerase"/>
    <property type="match status" value="1"/>
</dbReference>
<protein>
    <recommendedName>
        <fullName evidence="3">Thioesterase family protein</fullName>
    </recommendedName>
</protein>
<sequence>MQTATLIIPQRFNGPPSSGNGGYSCGRLAAFLTGPAKVRLHKPPPLGTELQIKHGDASSVDMYEGDMLVASAVPCQFEMNIPTPPSPARARDASTRFARYQDHVFDTCFVCGPGRPAHDGLELFPGPVDDWGLLACPWTPGEDMLDADGNVRSEIVWSALDCPGYFAIARERKLHALLGELEGELMQPVKGGQTMVVFSWPIEEAGRKSYAGTAIAREDGTILARSRSTWISLDP</sequence>
<gene>
    <name evidence="1" type="ORF">C0039_18125</name>
</gene>
<evidence type="ECO:0000313" key="2">
    <source>
        <dbReference type="Proteomes" id="UP000235005"/>
    </source>
</evidence>
<organism evidence="1 2">
    <name type="scientific">Pseudohalioglobus lutimaris</name>
    <dbReference type="NCBI Taxonomy" id="1737061"/>
    <lineage>
        <taxon>Bacteria</taxon>
        <taxon>Pseudomonadati</taxon>
        <taxon>Pseudomonadota</taxon>
        <taxon>Gammaproteobacteria</taxon>
        <taxon>Cellvibrionales</taxon>
        <taxon>Halieaceae</taxon>
        <taxon>Pseudohalioglobus</taxon>
    </lineage>
</organism>